<sequence>MPAISVRPVPLPPASQLPQALSRLDFADAYQVPLPATAPVQPLPLAYALLGQAPGWVRSLLRLRDALVRALGLRTFPVRPTHPDPAGLRPGDEFGPFGVLRVLPTEVLLGQDDRHLDFRVSVLRLPDAAVVSTAVRFHNRLGRLYFALIRPFHRLIVPAMLRFGCRRLARPEQAASAPLPGAAVV</sequence>
<reference evidence="1 2" key="1">
    <citation type="submission" date="2018-12" db="EMBL/GenBank/DDBJ databases">
        <title>Hymenobacter gummosus sp. nov., isolated from a spring.</title>
        <authorList>
            <person name="Nie L."/>
        </authorList>
    </citation>
    <scope>NUCLEOTIDE SEQUENCE [LARGE SCALE GENOMIC DNA]</scope>
    <source>
        <strain evidence="1 2">KCTC 52166</strain>
    </source>
</reference>
<gene>
    <name evidence="1" type="ORF">EJV47_18100</name>
</gene>
<dbReference type="Proteomes" id="UP000282184">
    <property type="component" value="Unassembled WGS sequence"/>
</dbReference>
<dbReference type="EMBL" id="RXOF01000011">
    <property type="protein sequence ID" value="RTQ47831.1"/>
    <property type="molecule type" value="Genomic_DNA"/>
</dbReference>
<comment type="caution">
    <text evidence="1">The sequence shown here is derived from an EMBL/GenBank/DDBJ whole genome shotgun (WGS) entry which is preliminary data.</text>
</comment>
<evidence type="ECO:0000313" key="1">
    <source>
        <dbReference type="EMBL" id="RTQ47831.1"/>
    </source>
</evidence>
<evidence type="ECO:0000313" key="2">
    <source>
        <dbReference type="Proteomes" id="UP000282184"/>
    </source>
</evidence>
<proteinExistence type="predicted"/>
<dbReference type="InterPro" id="IPR021295">
    <property type="entry name" value="DUF2867"/>
</dbReference>
<dbReference type="RefSeq" id="WP_126694589.1">
    <property type="nucleotide sequence ID" value="NZ_RXOF01000011.1"/>
</dbReference>
<dbReference type="Pfam" id="PF11066">
    <property type="entry name" value="DUF2867"/>
    <property type="match status" value="1"/>
</dbReference>
<keyword evidence="2" id="KW-1185">Reference proteome</keyword>
<accession>A0A3S0JFC6</accession>
<name>A0A3S0JFC6_9BACT</name>
<dbReference type="OrthoDB" id="7058586at2"/>
<organism evidence="1 2">
    <name type="scientific">Hymenobacter gummosus</name>
    <dbReference type="NCBI Taxonomy" id="1776032"/>
    <lineage>
        <taxon>Bacteria</taxon>
        <taxon>Pseudomonadati</taxon>
        <taxon>Bacteroidota</taxon>
        <taxon>Cytophagia</taxon>
        <taxon>Cytophagales</taxon>
        <taxon>Hymenobacteraceae</taxon>
        <taxon>Hymenobacter</taxon>
    </lineage>
</organism>
<protein>
    <submittedName>
        <fullName evidence="1">DUF2867 domain-containing protein</fullName>
    </submittedName>
</protein>
<dbReference type="AlphaFoldDB" id="A0A3S0JFC6"/>